<dbReference type="SUPFAM" id="SSF57716">
    <property type="entry name" value="Glucocorticoid receptor-like (DNA-binding domain)"/>
    <property type="match status" value="1"/>
</dbReference>
<comment type="similarity">
    <text evidence="3">Belongs to the DNA gyrase inhibitor YacG family.</text>
</comment>
<name>A0ABU7LTH9_9PROT</name>
<organism evidence="5 6">
    <name type="scientific">Hyphobacterium lacteum</name>
    <dbReference type="NCBI Taxonomy" id="3116575"/>
    <lineage>
        <taxon>Bacteria</taxon>
        <taxon>Pseudomonadati</taxon>
        <taxon>Pseudomonadota</taxon>
        <taxon>Alphaproteobacteria</taxon>
        <taxon>Maricaulales</taxon>
        <taxon>Maricaulaceae</taxon>
        <taxon>Hyphobacterium</taxon>
    </lineage>
</organism>
<comment type="caution">
    <text evidence="5">The sequence shown here is derived from an EMBL/GenBank/DDBJ whole genome shotgun (WGS) entry which is preliminary data.</text>
</comment>
<dbReference type="HAMAP" id="MF_00649">
    <property type="entry name" value="DNA_gyrase_inhibitor_YacG"/>
    <property type="match status" value="1"/>
</dbReference>
<dbReference type="Proteomes" id="UP001354971">
    <property type="component" value="Unassembled WGS sequence"/>
</dbReference>
<evidence type="ECO:0000256" key="2">
    <source>
        <dbReference type="ARBA" id="ARBA00022833"/>
    </source>
</evidence>
<evidence type="ECO:0000313" key="6">
    <source>
        <dbReference type="Proteomes" id="UP001354971"/>
    </source>
</evidence>
<evidence type="ECO:0000256" key="4">
    <source>
        <dbReference type="SAM" id="MobiDB-lite"/>
    </source>
</evidence>
<evidence type="ECO:0000256" key="1">
    <source>
        <dbReference type="ARBA" id="ARBA00022723"/>
    </source>
</evidence>
<dbReference type="InterPro" id="IPR013088">
    <property type="entry name" value="Znf_NHR/GATA"/>
</dbReference>
<dbReference type="EMBL" id="JAZDRP010000010">
    <property type="protein sequence ID" value="MEE2527213.1"/>
    <property type="molecule type" value="Genomic_DNA"/>
</dbReference>
<reference evidence="5 6" key="1">
    <citation type="submission" date="2024-01" db="EMBL/GenBank/DDBJ databases">
        <title>Hyphobacterium bacterium isolated from marine sediment.</title>
        <authorList>
            <person name="Zhao S."/>
        </authorList>
    </citation>
    <scope>NUCLEOTIDE SEQUENCE [LARGE SCALE GENOMIC DNA]</scope>
    <source>
        <strain evidence="6">HN65</strain>
    </source>
</reference>
<dbReference type="Gene3D" id="3.30.50.10">
    <property type="entry name" value="Erythroid Transcription Factor GATA-1, subunit A"/>
    <property type="match status" value="1"/>
</dbReference>
<keyword evidence="6" id="KW-1185">Reference proteome</keyword>
<keyword evidence="2 3" id="KW-0862">Zinc</keyword>
<protein>
    <recommendedName>
        <fullName evidence="3">DNA gyrase inhibitor YacG</fullName>
    </recommendedName>
</protein>
<accession>A0ABU7LTH9</accession>
<keyword evidence="1 3" id="KW-0479">Metal-binding</keyword>
<feature type="region of interest" description="Disordered" evidence="4">
    <location>
        <begin position="38"/>
        <end position="58"/>
    </location>
</feature>
<comment type="subunit">
    <text evidence="3">Interacts with GyrB.</text>
</comment>
<feature type="binding site" evidence="3">
    <location>
        <position position="27"/>
    </location>
    <ligand>
        <name>Zn(2+)</name>
        <dbReference type="ChEBI" id="CHEBI:29105"/>
    </ligand>
</feature>
<evidence type="ECO:0000256" key="3">
    <source>
        <dbReference type="HAMAP-Rule" id="MF_00649"/>
    </source>
</evidence>
<gene>
    <name evidence="3 5" type="primary">yacG</name>
    <name evidence="5" type="ORF">V0U79_12640</name>
</gene>
<evidence type="ECO:0000313" key="5">
    <source>
        <dbReference type="EMBL" id="MEE2527213.1"/>
    </source>
</evidence>
<comment type="cofactor">
    <cofactor evidence="3">
        <name>Zn(2+)</name>
        <dbReference type="ChEBI" id="CHEBI:29105"/>
    </cofactor>
    <text evidence="3">Binds 1 zinc ion.</text>
</comment>
<proteinExistence type="inferred from homology"/>
<feature type="binding site" evidence="3">
    <location>
        <position position="11"/>
    </location>
    <ligand>
        <name>Zn(2+)</name>
        <dbReference type="ChEBI" id="CHEBI:29105"/>
    </ligand>
</feature>
<feature type="binding site" evidence="3">
    <location>
        <position position="8"/>
    </location>
    <ligand>
        <name>Zn(2+)</name>
        <dbReference type="ChEBI" id="CHEBI:29105"/>
    </ligand>
</feature>
<sequence>MTKRKIACPICKKPAEENWLPFCSKRCADADLGHWLSDDYAIPGEPVSPAPEDPSAED</sequence>
<dbReference type="PANTHER" id="PTHR36150">
    <property type="entry name" value="DNA GYRASE INHIBITOR YACG"/>
    <property type="match status" value="1"/>
</dbReference>
<dbReference type="Pfam" id="PF03884">
    <property type="entry name" value="YacG"/>
    <property type="match status" value="1"/>
</dbReference>
<dbReference type="PANTHER" id="PTHR36150:SF1">
    <property type="entry name" value="DNA GYRASE INHIBITOR YACG"/>
    <property type="match status" value="1"/>
</dbReference>
<feature type="binding site" evidence="3">
    <location>
        <position position="23"/>
    </location>
    <ligand>
        <name>Zn(2+)</name>
        <dbReference type="ChEBI" id="CHEBI:29105"/>
    </ligand>
</feature>
<comment type="function">
    <text evidence="3">Inhibits all the catalytic activities of DNA gyrase by preventing its interaction with DNA. Acts by binding directly to the C-terminal domain of GyrB, which probably disrupts DNA binding by the gyrase.</text>
</comment>
<dbReference type="InterPro" id="IPR005584">
    <property type="entry name" value="DNA_gyrase_inhibitor_YacG"/>
</dbReference>
<dbReference type="RefSeq" id="WP_330199876.1">
    <property type="nucleotide sequence ID" value="NZ_JAZDRP010000010.1"/>
</dbReference>